<keyword evidence="4" id="KW-1185">Reference proteome</keyword>
<dbReference type="STRING" id="1392250.A0A2I2GDE2"/>
<dbReference type="AlphaFoldDB" id="A0A2I2GDE2"/>
<comment type="caution">
    <text evidence="3">The sequence shown here is derived from an EMBL/GenBank/DDBJ whole genome shotgun (WGS) entry which is preliminary data.</text>
</comment>
<dbReference type="Proteomes" id="UP000234275">
    <property type="component" value="Unassembled WGS sequence"/>
</dbReference>
<feature type="compositionally biased region" description="Gly residues" evidence="1">
    <location>
        <begin position="65"/>
        <end position="78"/>
    </location>
</feature>
<dbReference type="RefSeq" id="XP_024706228.1">
    <property type="nucleotide sequence ID" value="XM_024847616.1"/>
</dbReference>
<proteinExistence type="predicted"/>
<keyword evidence="2" id="KW-0732">Signal</keyword>
<feature type="signal peptide" evidence="2">
    <location>
        <begin position="1"/>
        <end position="20"/>
    </location>
</feature>
<feature type="compositionally biased region" description="Low complexity" evidence="1">
    <location>
        <begin position="102"/>
        <end position="112"/>
    </location>
</feature>
<dbReference type="OrthoDB" id="4504136at2759"/>
<gene>
    <name evidence="3" type="ORF">P170DRAFT_425219</name>
</gene>
<evidence type="ECO:0000256" key="1">
    <source>
        <dbReference type="SAM" id="MobiDB-lite"/>
    </source>
</evidence>
<feature type="compositionally biased region" description="Gly residues" evidence="1">
    <location>
        <begin position="87"/>
        <end position="101"/>
    </location>
</feature>
<dbReference type="GeneID" id="36555315"/>
<evidence type="ECO:0000313" key="3">
    <source>
        <dbReference type="EMBL" id="PLB50926.1"/>
    </source>
</evidence>
<evidence type="ECO:0000256" key="2">
    <source>
        <dbReference type="SAM" id="SignalP"/>
    </source>
</evidence>
<name>A0A2I2GDE2_9EURO</name>
<accession>A0A2I2GDE2</accession>
<organism evidence="3 4">
    <name type="scientific">Aspergillus steynii IBT 23096</name>
    <dbReference type="NCBI Taxonomy" id="1392250"/>
    <lineage>
        <taxon>Eukaryota</taxon>
        <taxon>Fungi</taxon>
        <taxon>Dikarya</taxon>
        <taxon>Ascomycota</taxon>
        <taxon>Pezizomycotina</taxon>
        <taxon>Eurotiomycetes</taxon>
        <taxon>Eurotiomycetidae</taxon>
        <taxon>Eurotiales</taxon>
        <taxon>Aspergillaceae</taxon>
        <taxon>Aspergillus</taxon>
        <taxon>Aspergillus subgen. Circumdati</taxon>
    </lineage>
</organism>
<feature type="chain" id="PRO_5014183902" evidence="2">
    <location>
        <begin position="21"/>
        <end position="173"/>
    </location>
</feature>
<dbReference type="VEuPathDB" id="FungiDB:P170DRAFT_425219"/>
<protein>
    <submittedName>
        <fullName evidence="3">Uncharacterized protein</fullName>
    </submittedName>
</protein>
<dbReference type="EMBL" id="MSFO01000003">
    <property type="protein sequence ID" value="PLB50926.1"/>
    <property type="molecule type" value="Genomic_DNA"/>
</dbReference>
<evidence type="ECO:0000313" key="4">
    <source>
        <dbReference type="Proteomes" id="UP000234275"/>
    </source>
</evidence>
<feature type="region of interest" description="Disordered" evidence="1">
    <location>
        <begin position="43"/>
        <end position="126"/>
    </location>
</feature>
<sequence length="173" mass="16703">MRFTLLSSAAFCGLFLSAAAVPIAAIPRSETPAIADDLAHTADAGEHGTGFPGAGIPEAINPGVGAPGAGTPGAGTPGAGTPDAGTPGAGTPGAGTPGAGTPGATQPGNPTGVGSDGRPCGGRNPDGLVNGALDGVNTVLCEGAPETPLDTICWRRAENLANDKDDFRWFSSC</sequence>
<reference evidence="3 4" key="1">
    <citation type="submission" date="2016-12" db="EMBL/GenBank/DDBJ databases">
        <title>The genomes of Aspergillus section Nigri reveals drivers in fungal speciation.</title>
        <authorList>
            <consortium name="DOE Joint Genome Institute"/>
            <person name="Vesth T.C."/>
            <person name="Nybo J."/>
            <person name="Theobald S."/>
            <person name="Brandl J."/>
            <person name="Frisvad J.C."/>
            <person name="Nielsen K.F."/>
            <person name="Lyhne E.K."/>
            <person name="Kogle M.E."/>
            <person name="Kuo A."/>
            <person name="Riley R."/>
            <person name="Clum A."/>
            <person name="Nolan M."/>
            <person name="Lipzen A."/>
            <person name="Salamov A."/>
            <person name="Henrissat B."/>
            <person name="Wiebenga A."/>
            <person name="De Vries R.P."/>
            <person name="Grigoriev I.V."/>
            <person name="Mortensen U.H."/>
            <person name="Andersen M.R."/>
            <person name="Baker S.E."/>
        </authorList>
    </citation>
    <scope>NUCLEOTIDE SEQUENCE [LARGE SCALE GENOMIC DNA]</scope>
    <source>
        <strain evidence="3 4">IBT 23096</strain>
    </source>
</reference>